<comment type="caution">
    <text evidence="1">The sequence shown here is derived from an EMBL/GenBank/DDBJ whole genome shotgun (WGS) entry which is preliminary data.</text>
</comment>
<organism evidence="1 2">
    <name type="scientific">Mycoemilia scoparia</name>
    <dbReference type="NCBI Taxonomy" id="417184"/>
    <lineage>
        <taxon>Eukaryota</taxon>
        <taxon>Fungi</taxon>
        <taxon>Fungi incertae sedis</taxon>
        <taxon>Zoopagomycota</taxon>
        <taxon>Kickxellomycotina</taxon>
        <taxon>Kickxellomycetes</taxon>
        <taxon>Kickxellales</taxon>
        <taxon>Kickxellaceae</taxon>
        <taxon>Mycoemilia</taxon>
    </lineage>
</organism>
<dbReference type="EMBL" id="JANBPU010000208">
    <property type="protein sequence ID" value="KAJ1914261.1"/>
    <property type="molecule type" value="Genomic_DNA"/>
</dbReference>
<reference evidence="1" key="1">
    <citation type="submission" date="2022-07" db="EMBL/GenBank/DDBJ databases">
        <title>Phylogenomic reconstructions and comparative analyses of Kickxellomycotina fungi.</title>
        <authorList>
            <person name="Reynolds N.K."/>
            <person name="Stajich J.E."/>
            <person name="Barry K."/>
            <person name="Grigoriev I.V."/>
            <person name="Crous P."/>
            <person name="Smith M.E."/>
        </authorList>
    </citation>
    <scope>NUCLEOTIDE SEQUENCE</scope>
    <source>
        <strain evidence="1">NBRC 100468</strain>
    </source>
</reference>
<evidence type="ECO:0000313" key="1">
    <source>
        <dbReference type="EMBL" id="KAJ1914261.1"/>
    </source>
</evidence>
<dbReference type="CDD" id="cd00303">
    <property type="entry name" value="retropepsin_like"/>
    <property type="match status" value="1"/>
</dbReference>
<dbReference type="AlphaFoldDB" id="A0A9W7ZQ56"/>
<keyword evidence="2" id="KW-1185">Reference proteome</keyword>
<gene>
    <name evidence="1" type="ORF">H4219_004873</name>
</gene>
<dbReference type="Proteomes" id="UP001150538">
    <property type="component" value="Unassembled WGS sequence"/>
</dbReference>
<evidence type="ECO:0000313" key="2">
    <source>
        <dbReference type="Proteomes" id="UP001150538"/>
    </source>
</evidence>
<sequence>MVMIGATNHRQAGNGVAWNVNIHFRKASFTTTVMAIENFKYDLLLGLPFLEQADWTVCKLPNGKRVYRISNSNQMIYFKTTYNKNYQDVNVIEILDKNIPDGYYHVNLVTHEYLLHCDAAKYKPVGKKVHPVNVPLPEEHQLKIPTPERVESEN</sequence>
<proteinExistence type="predicted"/>
<protein>
    <submittedName>
        <fullName evidence="1">Uncharacterized protein</fullName>
    </submittedName>
</protein>
<name>A0A9W7ZQ56_9FUNG</name>
<dbReference type="OrthoDB" id="5599163at2759"/>
<accession>A0A9W7ZQ56</accession>